<keyword evidence="2" id="KW-1185">Reference proteome</keyword>
<gene>
    <name evidence="1" type="ORF">BKM63_21425</name>
</gene>
<accession>A0A1J7BMS6</accession>
<evidence type="ECO:0000313" key="1">
    <source>
        <dbReference type="EMBL" id="OIV39966.1"/>
    </source>
</evidence>
<reference evidence="1 2" key="1">
    <citation type="submission" date="2016-10" db="EMBL/GenBank/DDBJ databases">
        <title>Draft Genome Sequence of Rhizobacteria Flavobacterium johnsoniae CI04.</title>
        <authorList>
            <person name="Bravo J.I."/>
            <person name="Lozano G.L."/>
            <person name="Handelsman J."/>
        </authorList>
    </citation>
    <scope>NUCLEOTIDE SEQUENCE [LARGE SCALE GENOMIC DNA]</scope>
    <source>
        <strain evidence="1 2">CI04</strain>
    </source>
</reference>
<evidence type="ECO:0000313" key="2">
    <source>
        <dbReference type="Proteomes" id="UP000182826"/>
    </source>
</evidence>
<comment type="caution">
    <text evidence="1">The sequence shown here is derived from an EMBL/GenBank/DDBJ whole genome shotgun (WGS) entry which is preliminary data.</text>
</comment>
<organism evidence="1 2">
    <name type="scientific">Flavobacterium johnsoniae</name>
    <name type="common">Cytophaga johnsonae</name>
    <dbReference type="NCBI Taxonomy" id="986"/>
    <lineage>
        <taxon>Bacteria</taxon>
        <taxon>Pseudomonadati</taxon>
        <taxon>Bacteroidota</taxon>
        <taxon>Flavobacteriia</taxon>
        <taxon>Flavobacteriales</taxon>
        <taxon>Flavobacteriaceae</taxon>
        <taxon>Flavobacterium</taxon>
    </lineage>
</organism>
<name>A0A1J7BMS6_FLAJO</name>
<dbReference type="EMBL" id="MLFK01000011">
    <property type="protein sequence ID" value="OIV39966.1"/>
    <property type="molecule type" value="Genomic_DNA"/>
</dbReference>
<dbReference type="AlphaFoldDB" id="A0A1J7BMS6"/>
<sequence length="72" mass="7843">MLFVTYDFGQSPGDVISGLSLWHKGFTIDASKFVTQWVSSPLIILTPSGAAICLITIRQSVHVLNFNSVITC</sequence>
<proteinExistence type="predicted"/>
<dbReference type="Proteomes" id="UP000182826">
    <property type="component" value="Unassembled WGS sequence"/>
</dbReference>
<protein>
    <submittedName>
        <fullName evidence="1">Uncharacterized protein</fullName>
    </submittedName>
</protein>